<evidence type="ECO:0000313" key="1">
    <source>
        <dbReference type="EMBL" id="PSO04458.1"/>
    </source>
</evidence>
<dbReference type="AlphaFoldDB" id="A0A2R6C0P6"/>
<sequence>MESTTDIFEFFRNLNVFKRNKKRFELKLIAVLLYTFGASGRPLASSGCSACLEVERAGLGE</sequence>
<name>A0A2R6C0P6_9ARCH</name>
<organism evidence="1 2">
    <name type="scientific">Candidatus Marsarchaeota G2 archaeon ECH_B_SAG-G16</name>
    <dbReference type="NCBI Taxonomy" id="1978167"/>
    <lineage>
        <taxon>Archaea</taxon>
        <taxon>Candidatus Marsarchaeota</taxon>
        <taxon>Candidatus Marsarchaeota group 2</taxon>
    </lineage>
</organism>
<evidence type="ECO:0000313" key="2">
    <source>
        <dbReference type="Proteomes" id="UP000241886"/>
    </source>
</evidence>
<gene>
    <name evidence="1" type="ORF">B9Q13_04555</name>
</gene>
<protein>
    <submittedName>
        <fullName evidence="1">Uncharacterized protein</fullName>
    </submittedName>
</protein>
<reference evidence="1 2" key="1">
    <citation type="submission" date="2017-04" db="EMBL/GenBank/DDBJ databases">
        <title>Novel microbial lineages endemic to geothermal iron-oxide mats fill important gaps in the evolutionary history of Archaea.</title>
        <authorList>
            <person name="Jay Z.J."/>
            <person name="Beam J.P."/>
            <person name="Dlakic M."/>
            <person name="Rusch D.B."/>
            <person name="Kozubal M.A."/>
            <person name="Inskeep W.P."/>
        </authorList>
    </citation>
    <scope>NUCLEOTIDE SEQUENCE [LARGE SCALE GENOMIC DNA]</scope>
    <source>
        <strain evidence="1">ECH_B_SAG-G16</strain>
    </source>
</reference>
<dbReference type="EMBL" id="NEXO01000061">
    <property type="protein sequence ID" value="PSO04458.1"/>
    <property type="molecule type" value="Genomic_DNA"/>
</dbReference>
<comment type="caution">
    <text evidence="1">The sequence shown here is derived from an EMBL/GenBank/DDBJ whole genome shotgun (WGS) entry which is preliminary data.</text>
</comment>
<accession>A0A2R6C0P6</accession>
<dbReference type="Proteomes" id="UP000241886">
    <property type="component" value="Unassembled WGS sequence"/>
</dbReference>
<proteinExistence type="predicted"/>